<organism evidence="1 2">
    <name type="scientific">Parasponia andersonii</name>
    <name type="common">Sponia andersonii</name>
    <dbReference type="NCBI Taxonomy" id="3476"/>
    <lineage>
        <taxon>Eukaryota</taxon>
        <taxon>Viridiplantae</taxon>
        <taxon>Streptophyta</taxon>
        <taxon>Embryophyta</taxon>
        <taxon>Tracheophyta</taxon>
        <taxon>Spermatophyta</taxon>
        <taxon>Magnoliopsida</taxon>
        <taxon>eudicotyledons</taxon>
        <taxon>Gunneridae</taxon>
        <taxon>Pentapetalae</taxon>
        <taxon>rosids</taxon>
        <taxon>fabids</taxon>
        <taxon>Rosales</taxon>
        <taxon>Cannabaceae</taxon>
        <taxon>Parasponia</taxon>
    </lineage>
</organism>
<proteinExistence type="predicted"/>
<reference evidence="2" key="1">
    <citation type="submission" date="2016-06" db="EMBL/GenBank/DDBJ databases">
        <title>Parallel loss of symbiosis genes in relatives of nitrogen-fixing non-legume Parasponia.</title>
        <authorList>
            <person name="Van Velzen R."/>
            <person name="Holmer R."/>
            <person name="Bu F."/>
            <person name="Rutten L."/>
            <person name="Van Zeijl A."/>
            <person name="Liu W."/>
            <person name="Santuari L."/>
            <person name="Cao Q."/>
            <person name="Sharma T."/>
            <person name="Shen D."/>
            <person name="Roswanjaya Y."/>
            <person name="Wardhani T."/>
            <person name="Kalhor M.S."/>
            <person name="Jansen J."/>
            <person name="Van den Hoogen J."/>
            <person name="Gungor B."/>
            <person name="Hartog M."/>
            <person name="Hontelez J."/>
            <person name="Verver J."/>
            <person name="Yang W.-C."/>
            <person name="Schijlen E."/>
            <person name="Repin R."/>
            <person name="Schilthuizen M."/>
            <person name="Schranz E."/>
            <person name="Heidstra R."/>
            <person name="Miyata K."/>
            <person name="Fedorova E."/>
            <person name="Kohlen W."/>
            <person name="Bisseling T."/>
            <person name="Smit S."/>
            <person name="Geurts R."/>
        </authorList>
    </citation>
    <scope>NUCLEOTIDE SEQUENCE [LARGE SCALE GENOMIC DNA]</scope>
    <source>
        <strain evidence="2">cv. WU1-14</strain>
    </source>
</reference>
<accession>A0A2P5CB51</accession>
<dbReference type="AlphaFoldDB" id="A0A2P5CB51"/>
<evidence type="ECO:0000313" key="2">
    <source>
        <dbReference type="Proteomes" id="UP000237105"/>
    </source>
</evidence>
<protein>
    <recommendedName>
        <fullName evidence="3">Reverse transcriptase</fullName>
    </recommendedName>
</protein>
<name>A0A2P5CB51_PARAD</name>
<evidence type="ECO:0000313" key="1">
    <source>
        <dbReference type="EMBL" id="PON58224.1"/>
    </source>
</evidence>
<sequence length="123" mass="14504">MSQQPSHELMDIILDKVQPKVNCDMNEYLIRLFSFEEVYMAVKDMGSNKSPSLDGLSAMFYQNYWHIVGPLVTRVVLDFLHRLITNNMLVAYKIIHAMKCRKYGKRQFFAMKLDMSKAYDRIE</sequence>
<dbReference type="OrthoDB" id="1732656at2759"/>
<evidence type="ECO:0008006" key="3">
    <source>
        <dbReference type="Google" id="ProtNLM"/>
    </source>
</evidence>
<keyword evidence="2" id="KW-1185">Reference proteome</keyword>
<gene>
    <name evidence="1" type="ORF">PanWU01x14_168230</name>
</gene>
<dbReference type="EMBL" id="JXTB01000151">
    <property type="protein sequence ID" value="PON58224.1"/>
    <property type="molecule type" value="Genomic_DNA"/>
</dbReference>
<comment type="caution">
    <text evidence="1">The sequence shown here is derived from an EMBL/GenBank/DDBJ whole genome shotgun (WGS) entry which is preliminary data.</text>
</comment>
<dbReference type="Proteomes" id="UP000237105">
    <property type="component" value="Unassembled WGS sequence"/>
</dbReference>